<dbReference type="EMBL" id="LBJQ01000006">
    <property type="protein sequence ID" value="RXH38066.1"/>
    <property type="molecule type" value="Genomic_DNA"/>
</dbReference>
<evidence type="ECO:0000313" key="2">
    <source>
        <dbReference type="Proteomes" id="UP000289546"/>
    </source>
</evidence>
<comment type="caution">
    <text evidence="1">The sequence shown here is derived from an EMBL/GenBank/DDBJ whole genome shotgun (WGS) entry which is preliminary data.</text>
</comment>
<evidence type="ECO:0000313" key="1">
    <source>
        <dbReference type="EMBL" id="RXH38066.1"/>
    </source>
</evidence>
<reference evidence="1 2" key="1">
    <citation type="submission" date="2015-04" db="EMBL/GenBank/DDBJ databases">
        <title>Comparative genomics of rhizobia nodulating Arachis hypogaea in China.</title>
        <authorList>
            <person name="Li Y."/>
        </authorList>
    </citation>
    <scope>NUCLEOTIDE SEQUENCE [LARGE SCALE GENOMIC DNA]</scope>
    <source>
        <strain evidence="1 2">CCBAU 51757</strain>
    </source>
</reference>
<organism evidence="1 2">
    <name type="scientific">Bradyrhizobium nanningense</name>
    <dbReference type="NCBI Taxonomy" id="1325118"/>
    <lineage>
        <taxon>Bacteria</taxon>
        <taxon>Pseudomonadati</taxon>
        <taxon>Pseudomonadota</taxon>
        <taxon>Alphaproteobacteria</taxon>
        <taxon>Hyphomicrobiales</taxon>
        <taxon>Nitrobacteraceae</taxon>
        <taxon>Bradyrhizobium</taxon>
    </lineage>
</organism>
<sequence length="61" mass="7105">MNEQQIVELRLKKLTFVCSNQTAYRLTYSTSSNAMDRHDFERVGELKFNLCSFAPQSQTEV</sequence>
<dbReference type="Proteomes" id="UP000289546">
    <property type="component" value="Unassembled WGS sequence"/>
</dbReference>
<proteinExistence type="predicted"/>
<gene>
    <name evidence="1" type="ORF">XH99_02095</name>
</gene>
<keyword evidence="2" id="KW-1185">Reference proteome</keyword>
<name>A0A4Q0SK43_9BRAD</name>
<dbReference type="AlphaFoldDB" id="A0A4Q0SK43"/>
<accession>A0A4Q0SK43</accession>
<protein>
    <submittedName>
        <fullName evidence="1">Uncharacterized protein</fullName>
    </submittedName>
</protein>